<keyword evidence="7" id="KW-0283">Flagellar rotation</keyword>
<keyword evidence="9" id="KW-0975">Bacterial flagellum</keyword>
<keyword evidence="8" id="KW-0472">Membrane</keyword>
<gene>
    <name evidence="12" type="primary">fliM</name>
    <name evidence="12" type="ORF">GCM10010196_10250</name>
</gene>
<dbReference type="PANTHER" id="PTHR30034:SF6">
    <property type="entry name" value="YOP PROTEINS TRANSLOCATION PROTEIN Q"/>
    <property type="match status" value="1"/>
</dbReference>
<dbReference type="SUPFAM" id="SSF103039">
    <property type="entry name" value="CheC-like"/>
    <property type="match status" value="1"/>
</dbReference>
<keyword evidence="5" id="KW-1003">Cell membrane</keyword>
<dbReference type="InterPro" id="IPR036429">
    <property type="entry name" value="SpoA-like_sf"/>
</dbReference>
<dbReference type="GO" id="GO:0009425">
    <property type="term" value="C:bacterial-type flagellum basal body"/>
    <property type="evidence" value="ECO:0007669"/>
    <property type="project" value="UniProtKB-SubCell"/>
</dbReference>
<evidence type="ECO:0000313" key="13">
    <source>
        <dbReference type="Proteomes" id="UP000610303"/>
    </source>
</evidence>
<evidence type="ECO:0000256" key="8">
    <source>
        <dbReference type="ARBA" id="ARBA00023136"/>
    </source>
</evidence>
<dbReference type="PIRSF" id="PIRSF002888">
    <property type="entry name" value="FliM"/>
    <property type="match status" value="1"/>
</dbReference>
<sequence>MLTRTEEQAETPTRAAEPYDFRRPTTLAREHSRVLELAFESFARQWGTQLTANVRARSQATFLQVGMHTYDDYAASLPPATTMVLCRLAGDEAKAVIQFPASAALGWMTHMLGGSGERIEPERTFTEIEQQLLRALLDDLLDDLQYSLGRILPARPEFDSLHHTAQFAQAAPTSALMIVASFIVECAERETTATLALPADAVLRGLGESNPVVATDRARSLVAAQIELTPVPLGVGLAPVPVTPHDILELAVGDVIPLAHAASEPFLVTVDGRAVGRAAIGRTGNRLACTITETLEIP</sequence>
<evidence type="ECO:0000256" key="9">
    <source>
        <dbReference type="ARBA" id="ARBA00023143"/>
    </source>
</evidence>
<evidence type="ECO:0000256" key="7">
    <source>
        <dbReference type="ARBA" id="ARBA00022779"/>
    </source>
</evidence>
<keyword evidence="6" id="KW-0145">Chemotaxis</keyword>
<dbReference type="EMBL" id="BMRJ01000001">
    <property type="protein sequence ID" value="GGR19023.1"/>
    <property type="molecule type" value="Genomic_DNA"/>
</dbReference>
<comment type="similarity">
    <text evidence="3">Belongs to the FliM family.</text>
</comment>
<dbReference type="RefSeq" id="WP_229781532.1">
    <property type="nucleotide sequence ID" value="NZ_BMRJ01000001.1"/>
</dbReference>
<dbReference type="Proteomes" id="UP000610303">
    <property type="component" value="Unassembled WGS sequence"/>
</dbReference>
<dbReference type="GO" id="GO:0005886">
    <property type="term" value="C:plasma membrane"/>
    <property type="evidence" value="ECO:0007669"/>
    <property type="project" value="UniProtKB-SubCell"/>
</dbReference>
<keyword evidence="12" id="KW-0282">Flagellum</keyword>
<feature type="domain" description="Flagellar motor switch protein FliN-like C-terminal" evidence="11">
    <location>
        <begin position="225"/>
        <end position="295"/>
    </location>
</feature>
<reference evidence="12" key="1">
    <citation type="journal article" date="2014" name="Int. J. Syst. Evol. Microbiol.">
        <title>Complete genome sequence of Corynebacterium casei LMG S-19264T (=DSM 44701T), isolated from a smear-ripened cheese.</title>
        <authorList>
            <consortium name="US DOE Joint Genome Institute (JGI-PGF)"/>
            <person name="Walter F."/>
            <person name="Albersmeier A."/>
            <person name="Kalinowski J."/>
            <person name="Ruckert C."/>
        </authorList>
    </citation>
    <scope>NUCLEOTIDE SEQUENCE</scope>
    <source>
        <strain evidence="12">JCM 3346</strain>
    </source>
</reference>
<comment type="subcellular location">
    <subcellularLocation>
        <location evidence="1">Bacterial flagellum basal body</location>
    </subcellularLocation>
    <subcellularLocation>
        <location evidence="2">Cell membrane</location>
        <topology evidence="2">Peripheral membrane protein</topology>
    </subcellularLocation>
</comment>
<evidence type="ECO:0000256" key="6">
    <source>
        <dbReference type="ARBA" id="ARBA00022500"/>
    </source>
</evidence>
<dbReference type="InterPro" id="IPR001689">
    <property type="entry name" value="Flag_FliM"/>
</dbReference>
<dbReference type="SUPFAM" id="SSF101801">
    <property type="entry name" value="Surface presentation of antigens (SPOA)"/>
    <property type="match status" value="1"/>
</dbReference>
<proteinExistence type="inferred from homology"/>
<keyword evidence="13" id="KW-1185">Reference proteome</keyword>
<dbReference type="Pfam" id="PF02154">
    <property type="entry name" value="FliM"/>
    <property type="match status" value="1"/>
</dbReference>
<dbReference type="Gene3D" id="3.40.1550.10">
    <property type="entry name" value="CheC-like"/>
    <property type="match status" value="1"/>
</dbReference>
<name>A0A918CF82_AGRME</name>
<evidence type="ECO:0000256" key="1">
    <source>
        <dbReference type="ARBA" id="ARBA00004117"/>
    </source>
</evidence>
<keyword evidence="12" id="KW-0969">Cilium</keyword>
<evidence type="ECO:0000256" key="10">
    <source>
        <dbReference type="SAM" id="MobiDB-lite"/>
    </source>
</evidence>
<protein>
    <recommendedName>
        <fullName evidence="4">Flagellar motor switch protein FliM</fullName>
    </recommendedName>
</protein>
<dbReference type="InterPro" id="IPR001543">
    <property type="entry name" value="FliN-like_C"/>
</dbReference>
<evidence type="ECO:0000256" key="3">
    <source>
        <dbReference type="ARBA" id="ARBA00011049"/>
    </source>
</evidence>
<feature type="region of interest" description="Disordered" evidence="10">
    <location>
        <begin position="1"/>
        <end position="23"/>
    </location>
</feature>
<comment type="caution">
    <text evidence="12">The sequence shown here is derived from an EMBL/GenBank/DDBJ whole genome shotgun (WGS) entry which is preliminary data.</text>
</comment>
<evidence type="ECO:0000313" key="12">
    <source>
        <dbReference type="EMBL" id="GGR19023.1"/>
    </source>
</evidence>
<dbReference type="GO" id="GO:0003774">
    <property type="term" value="F:cytoskeletal motor activity"/>
    <property type="evidence" value="ECO:0007669"/>
    <property type="project" value="InterPro"/>
</dbReference>
<accession>A0A918CF82</accession>
<reference evidence="12" key="2">
    <citation type="submission" date="2020-09" db="EMBL/GenBank/DDBJ databases">
        <authorList>
            <person name="Sun Q."/>
            <person name="Ohkuma M."/>
        </authorList>
    </citation>
    <scope>NUCLEOTIDE SEQUENCE</scope>
    <source>
        <strain evidence="12">JCM 3346</strain>
    </source>
</reference>
<evidence type="ECO:0000256" key="5">
    <source>
        <dbReference type="ARBA" id="ARBA00022475"/>
    </source>
</evidence>
<dbReference type="Pfam" id="PF01052">
    <property type="entry name" value="FliMN_C"/>
    <property type="match status" value="1"/>
</dbReference>
<dbReference type="AlphaFoldDB" id="A0A918CF82"/>
<evidence type="ECO:0000256" key="2">
    <source>
        <dbReference type="ARBA" id="ARBA00004202"/>
    </source>
</evidence>
<organism evidence="12 13">
    <name type="scientific">Agromyces mediolanus</name>
    <name type="common">Corynebacterium mediolanum</name>
    <dbReference type="NCBI Taxonomy" id="41986"/>
    <lineage>
        <taxon>Bacteria</taxon>
        <taxon>Bacillati</taxon>
        <taxon>Actinomycetota</taxon>
        <taxon>Actinomycetes</taxon>
        <taxon>Micrococcales</taxon>
        <taxon>Microbacteriaceae</taxon>
        <taxon>Agromyces</taxon>
    </lineage>
</organism>
<dbReference type="GO" id="GO:0071978">
    <property type="term" value="P:bacterial-type flagellum-dependent swarming motility"/>
    <property type="evidence" value="ECO:0007669"/>
    <property type="project" value="TreeGrafter"/>
</dbReference>
<dbReference type="PANTHER" id="PTHR30034">
    <property type="entry name" value="FLAGELLAR MOTOR SWITCH PROTEIN FLIM"/>
    <property type="match status" value="1"/>
</dbReference>
<dbReference type="GO" id="GO:0050918">
    <property type="term" value="P:positive chemotaxis"/>
    <property type="evidence" value="ECO:0007669"/>
    <property type="project" value="TreeGrafter"/>
</dbReference>
<dbReference type="CDD" id="cd17908">
    <property type="entry name" value="FliM"/>
    <property type="match status" value="1"/>
</dbReference>
<evidence type="ECO:0000256" key="4">
    <source>
        <dbReference type="ARBA" id="ARBA00021898"/>
    </source>
</evidence>
<dbReference type="InterPro" id="IPR028976">
    <property type="entry name" value="CheC-like_sf"/>
</dbReference>
<dbReference type="Gene3D" id="2.30.330.10">
    <property type="entry name" value="SpoA-like"/>
    <property type="match status" value="1"/>
</dbReference>
<evidence type="ECO:0000259" key="11">
    <source>
        <dbReference type="Pfam" id="PF01052"/>
    </source>
</evidence>
<keyword evidence="12" id="KW-0966">Cell projection</keyword>